<evidence type="ECO:0000256" key="1">
    <source>
        <dbReference type="PIRNR" id="PIRNR012524"/>
    </source>
</evidence>
<dbReference type="PIRSF" id="PIRSF012524">
    <property type="entry name" value="YitL_S1"/>
    <property type="match status" value="1"/>
</dbReference>
<evidence type="ECO:0000313" key="4">
    <source>
        <dbReference type="EMBL" id="MBW8190961.1"/>
    </source>
</evidence>
<sequence>MIRLGQMNRLTVAEKHAEGWLLVEPDAGDDANTDDAVLLAAADAPEELAIDDSLSVFVFVGPEQQLQATTSRPKVLAGQLALLKAKQASPYGMFMDWGMSKDLLVPNREQYDRMDVGESYLVYVYVDEQQRLAASSRYKRYIDQERHAYRDGDKVHLTITEQTPLGYNCVVDYLHSALLYQDQVFRSVKRGDQITGYVRQVREDGLLDVSTQEPGYGKISGLTDRIMQRLEQSKGELKLSDKSSPEMIKSEFQCSKKAFKQAIGSLRKQQLIEIFPDHIKRR</sequence>
<comment type="caution">
    <text evidence="4">The sequence shown here is derived from an EMBL/GenBank/DDBJ whole genome shotgun (WGS) entry which is preliminary data.</text>
</comment>
<dbReference type="EMBL" id="JAHZSS010000007">
    <property type="protein sequence ID" value="MBW8190961.1"/>
    <property type="molecule type" value="Genomic_DNA"/>
</dbReference>
<dbReference type="Pfam" id="PF13509">
    <property type="entry name" value="S1_2"/>
    <property type="match status" value="2"/>
</dbReference>
<feature type="domain" description="Conserved virulence factor B-like winged helix" evidence="3">
    <location>
        <begin position="224"/>
        <end position="280"/>
    </location>
</feature>
<accession>A0ABS7EGN8</accession>
<proteinExistence type="inferred from homology"/>
<evidence type="ECO:0000259" key="2">
    <source>
        <dbReference type="Pfam" id="PF13509"/>
    </source>
</evidence>
<dbReference type="Gene3D" id="2.40.50.140">
    <property type="entry name" value="Nucleic acid-binding proteins"/>
    <property type="match status" value="1"/>
</dbReference>
<feature type="domain" description="Conserved virulence factor B first S1" evidence="2">
    <location>
        <begin position="4"/>
        <end position="70"/>
    </location>
</feature>
<dbReference type="InterPro" id="IPR040764">
    <property type="entry name" value="CvfB_WH"/>
</dbReference>
<evidence type="ECO:0000259" key="3">
    <source>
        <dbReference type="Pfam" id="PF17783"/>
    </source>
</evidence>
<dbReference type="Proteomes" id="UP001166251">
    <property type="component" value="Unassembled WGS sequence"/>
</dbReference>
<dbReference type="PANTHER" id="PTHR37296">
    <property type="entry name" value="CONSERVED VIRULENCE FACTOR B"/>
    <property type="match status" value="1"/>
</dbReference>
<dbReference type="InterPro" id="IPR036388">
    <property type="entry name" value="WH-like_DNA-bd_sf"/>
</dbReference>
<name>A0ABS7EGN8_9GAMM</name>
<evidence type="ECO:0000313" key="5">
    <source>
        <dbReference type="Proteomes" id="UP001166251"/>
    </source>
</evidence>
<keyword evidence="5" id="KW-1185">Reference proteome</keyword>
<dbReference type="InterPro" id="IPR039566">
    <property type="entry name" value="CvfB_S1_st"/>
</dbReference>
<reference evidence="4" key="1">
    <citation type="submission" date="2021-07" db="EMBL/GenBank/DDBJ databases">
        <title>Neiella marina sp. nov., isolated from the intestinal content of sea cucumber Apostichopus japonicus.</title>
        <authorList>
            <person name="Bai X."/>
        </authorList>
    </citation>
    <scope>NUCLEOTIDE SEQUENCE</scope>
    <source>
        <strain evidence="4">126</strain>
    </source>
</reference>
<dbReference type="Gene3D" id="1.10.10.10">
    <property type="entry name" value="Winged helix-like DNA-binding domain superfamily/Winged helix DNA-binding domain"/>
    <property type="match status" value="1"/>
</dbReference>
<feature type="domain" description="Conserved virulence factor B first S1" evidence="2">
    <location>
        <begin position="78"/>
        <end position="135"/>
    </location>
</feature>
<organism evidence="4 5">
    <name type="scientific">Neiella holothuriorum</name>
    <dbReference type="NCBI Taxonomy" id="2870530"/>
    <lineage>
        <taxon>Bacteria</taxon>
        <taxon>Pseudomonadati</taxon>
        <taxon>Pseudomonadota</taxon>
        <taxon>Gammaproteobacteria</taxon>
        <taxon>Alteromonadales</taxon>
        <taxon>Echinimonadaceae</taxon>
        <taxon>Neiella</taxon>
    </lineage>
</organism>
<gene>
    <name evidence="4" type="ORF">K0504_07925</name>
</gene>
<protein>
    <submittedName>
        <fullName evidence="4">GntR family transcriptional regulator</fullName>
    </submittedName>
</protein>
<dbReference type="InterPro" id="IPR014464">
    <property type="entry name" value="CvfB_fam"/>
</dbReference>
<dbReference type="Pfam" id="PF17783">
    <property type="entry name" value="WHD_CvfB"/>
    <property type="match status" value="1"/>
</dbReference>
<dbReference type="PANTHER" id="PTHR37296:SF1">
    <property type="entry name" value="CONSERVED VIRULENCE FACTOR B"/>
    <property type="match status" value="1"/>
</dbReference>
<comment type="similarity">
    <text evidence="1">Belongs to the CvfB family.</text>
</comment>
<dbReference type="RefSeq" id="WP_220103644.1">
    <property type="nucleotide sequence ID" value="NZ_JAHZSS010000007.1"/>
</dbReference>
<dbReference type="SUPFAM" id="SSF50249">
    <property type="entry name" value="Nucleic acid-binding proteins"/>
    <property type="match status" value="1"/>
</dbReference>
<dbReference type="InterPro" id="IPR012340">
    <property type="entry name" value="NA-bd_OB-fold"/>
</dbReference>